<keyword evidence="2" id="KW-1185">Reference proteome</keyword>
<sequence>MPPTVTPAAPATGLTQLPARELAALVRLGRLSAQDVLAAHLDRLAAVAPELAHTRRAGNQVVRLDTRLRHDLPGGALAGVPVLVRPDLVAAARLTAAGAVVLASRDLSDAAAAAAVAAVTDHVLPLALVAAGPAGSFAPDLVRLDLTVGAERVRVLARDVRDAGLLLGVLGAAYGPGSVLSLPRADHAVPRPEAEARLLAAAARVPRA</sequence>
<gene>
    <name evidence="1" type="ORF">EDD33_2464</name>
</gene>
<dbReference type="SUPFAM" id="SSF75304">
    <property type="entry name" value="Amidase signature (AS) enzymes"/>
    <property type="match status" value="1"/>
</dbReference>
<evidence type="ECO:0000313" key="2">
    <source>
        <dbReference type="Proteomes" id="UP000281738"/>
    </source>
</evidence>
<evidence type="ECO:0000313" key="1">
    <source>
        <dbReference type="EMBL" id="ROR91594.1"/>
    </source>
</evidence>
<organism evidence="1 2">
    <name type="scientific">Nocardioides aurantiacus</name>
    <dbReference type="NCBI Taxonomy" id="86796"/>
    <lineage>
        <taxon>Bacteria</taxon>
        <taxon>Bacillati</taxon>
        <taxon>Actinomycetota</taxon>
        <taxon>Actinomycetes</taxon>
        <taxon>Propionibacteriales</taxon>
        <taxon>Nocardioidaceae</taxon>
        <taxon>Nocardioides</taxon>
    </lineage>
</organism>
<dbReference type="OrthoDB" id="9847480at2"/>
<dbReference type="EMBL" id="RKHO01000001">
    <property type="protein sequence ID" value="ROR91594.1"/>
    <property type="molecule type" value="Genomic_DNA"/>
</dbReference>
<proteinExistence type="predicted"/>
<dbReference type="RefSeq" id="WP_123391177.1">
    <property type="nucleotide sequence ID" value="NZ_RKHO01000001.1"/>
</dbReference>
<name>A0A3N2CWM3_9ACTN</name>
<dbReference type="Gene3D" id="3.90.1300.10">
    <property type="entry name" value="Amidase signature (AS) domain"/>
    <property type="match status" value="1"/>
</dbReference>
<dbReference type="AlphaFoldDB" id="A0A3N2CWM3"/>
<dbReference type="InterPro" id="IPR036928">
    <property type="entry name" value="AS_sf"/>
</dbReference>
<comment type="caution">
    <text evidence="1">The sequence shown here is derived from an EMBL/GenBank/DDBJ whole genome shotgun (WGS) entry which is preliminary data.</text>
</comment>
<reference evidence="1 2" key="1">
    <citation type="submission" date="2018-11" db="EMBL/GenBank/DDBJ databases">
        <title>Sequencing the genomes of 1000 actinobacteria strains.</title>
        <authorList>
            <person name="Klenk H.-P."/>
        </authorList>
    </citation>
    <scope>NUCLEOTIDE SEQUENCE [LARGE SCALE GENOMIC DNA]</scope>
    <source>
        <strain evidence="1 2">DSM 12652</strain>
    </source>
</reference>
<accession>A0A3N2CWM3</accession>
<dbReference type="Proteomes" id="UP000281738">
    <property type="component" value="Unassembled WGS sequence"/>
</dbReference>
<protein>
    <submittedName>
        <fullName evidence="1">Uncharacterized protein</fullName>
    </submittedName>
</protein>